<dbReference type="InterPro" id="IPR018629">
    <property type="entry name" value="XK-rel"/>
</dbReference>
<dbReference type="GO" id="GO:0005886">
    <property type="term" value="C:plasma membrane"/>
    <property type="evidence" value="ECO:0007669"/>
    <property type="project" value="UniProtKB-SubCell"/>
</dbReference>
<feature type="transmembrane region" description="Helical" evidence="7">
    <location>
        <begin position="45"/>
        <end position="68"/>
    </location>
</feature>
<dbReference type="KEGG" id="sasa:106579718"/>
<keyword evidence="5 7" id="KW-1133">Transmembrane helix</keyword>
<dbReference type="RefSeq" id="XP_014015340.1">
    <property type="nucleotide sequence ID" value="XM_014159865.1"/>
</dbReference>
<evidence type="ECO:0000313" key="10">
    <source>
        <dbReference type="RefSeq" id="XP_014015341.1"/>
    </source>
</evidence>
<dbReference type="GeneID" id="106579718"/>
<proteinExistence type="inferred from homology"/>
<keyword evidence="3" id="KW-1003">Cell membrane</keyword>
<dbReference type="Bgee" id="ENSSSAG00000015391">
    <property type="expression patterns" value="Expressed in hindgut and 4 other cell types or tissues"/>
</dbReference>
<comment type="subcellular location">
    <subcellularLocation>
        <location evidence="1">Cell membrane</location>
        <topology evidence="1">Multi-pass membrane protein</topology>
    </subcellularLocation>
    <subcellularLocation>
        <location evidence="7">Membrane</location>
        <topology evidence="7">Multi-pass membrane protein</topology>
    </subcellularLocation>
</comment>
<dbReference type="RefSeq" id="XP_014015342.1">
    <property type="nucleotide sequence ID" value="XM_014159867.1"/>
</dbReference>
<dbReference type="PANTHER" id="PTHR16024">
    <property type="entry name" value="XK-RELATED PROTEIN"/>
    <property type="match status" value="1"/>
</dbReference>
<reference evidence="9 10" key="1">
    <citation type="submission" date="2025-04" db="UniProtKB">
        <authorList>
            <consortium name="RefSeq"/>
        </authorList>
    </citation>
    <scope>IDENTIFICATION</scope>
    <source>
        <tissue evidence="9 10">Muscle</tissue>
    </source>
</reference>
<protein>
    <recommendedName>
        <fullName evidence="7">XK-related protein</fullName>
    </recommendedName>
</protein>
<evidence type="ECO:0000256" key="7">
    <source>
        <dbReference type="RuleBase" id="RU910716"/>
    </source>
</evidence>
<evidence type="ECO:0000256" key="1">
    <source>
        <dbReference type="ARBA" id="ARBA00004651"/>
    </source>
</evidence>
<feature type="transmembrane region" description="Helical" evidence="7">
    <location>
        <begin position="301"/>
        <end position="319"/>
    </location>
</feature>
<dbReference type="OMA" id="CENNAVI"/>
<name>A0A1S3NJG9_SALSA</name>
<evidence type="ECO:0000313" key="9">
    <source>
        <dbReference type="RefSeq" id="XP_014015340.1"/>
    </source>
</evidence>
<keyword evidence="8" id="KW-1185">Reference proteome</keyword>
<sequence length="392" mass="44379">MLQTDSEFTKTRWICTVIGLGFYLVDIVTDVGLAVKYFLVGDLVWSGLTLVFVVVGSAVTQVFSYSWYRDDMRKPLVNSGRDGLISGMNRRGLIGLHVTQTGIFTRYYDLLKVGYRAVFSEPLGPVECPRDVHLALFGRATDLSMLKLFETFLESVPQLVLQLYIMLGHGHRSILQCICMVGSFINIAWAIVDYRRCLRRSLPQVREMPSGLPTFVYLLYKLLTITTHILSLSLFLVLSLYSTLGMAVVWLAGTVWAHWVRTDFCTSRGLERLYRIIVGVVLMFTFFNVKGQDTSWPMAVYYVLFALVNLAGPLLLVLVRPEVNDAEYFWPVTLLIFGGTVLGLACLLLYYTICHPRGKSLQADEVDGHMGGQERETETSDNTVRMRNFLQL</sequence>
<feature type="transmembrane region" description="Helical" evidence="7">
    <location>
        <begin position="244"/>
        <end position="260"/>
    </location>
</feature>
<evidence type="ECO:0000256" key="5">
    <source>
        <dbReference type="ARBA" id="ARBA00022989"/>
    </source>
</evidence>
<feature type="transmembrane region" description="Helical" evidence="7">
    <location>
        <begin position="173"/>
        <end position="194"/>
    </location>
</feature>
<evidence type="ECO:0000256" key="4">
    <source>
        <dbReference type="ARBA" id="ARBA00022692"/>
    </source>
</evidence>
<comment type="similarity">
    <text evidence="2 7">Belongs to the XK family.</text>
</comment>
<keyword evidence="4 7" id="KW-0812">Transmembrane</keyword>
<evidence type="ECO:0000313" key="11">
    <source>
        <dbReference type="RefSeq" id="XP_014015342.1"/>
    </source>
</evidence>
<evidence type="ECO:0000256" key="2">
    <source>
        <dbReference type="ARBA" id="ARBA00008789"/>
    </source>
</evidence>
<dbReference type="PaxDb" id="8030-ENSSSAP00000022860"/>
<feature type="transmembrane region" description="Helical" evidence="7">
    <location>
        <begin position="272"/>
        <end position="289"/>
    </location>
</feature>
<dbReference type="RefSeq" id="XP_014015341.1">
    <property type="nucleotide sequence ID" value="XM_014159866.1"/>
</dbReference>
<dbReference type="AlphaFoldDB" id="A0A1S3NJG9"/>
<evidence type="ECO:0000256" key="6">
    <source>
        <dbReference type="ARBA" id="ARBA00023136"/>
    </source>
</evidence>
<organism evidence="8 10">
    <name type="scientific">Salmo salar</name>
    <name type="common">Atlantic salmon</name>
    <dbReference type="NCBI Taxonomy" id="8030"/>
    <lineage>
        <taxon>Eukaryota</taxon>
        <taxon>Metazoa</taxon>
        <taxon>Chordata</taxon>
        <taxon>Craniata</taxon>
        <taxon>Vertebrata</taxon>
        <taxon>Euteleostomi</taxon>
        <taxon>Actinopterygii</taxon>
        <taxon>Neopterygii</taxon>
        <taxon>Teleostei</taxon>
        <taxon>Protacanthopterygii</taxon>
        <taxon>Salmoniformes</taxon>
        <taxon>Salmonidae</taxon>
        <taxon>Salmoninae</taxon>
        <taxon>Salmo</taxon>
    </lineage>
</organism>
<feature type="transmembrane region" description="Helical" evidence="7">
    <location>
        <begin position="12"/>
        <end position="39"/>
    </location>
</feature>
<feature type="transmembrane region" description="Helical" evidence="7">
    <location>
        <begin position="328"/>
        <end position="351"/>
    </location>
</feature>
<dbReference type="PANTHER" id="PTHR16024:SF13">
    <property type="entry name" value="XK-RELATED PROTEIN 9"/>
    <property type="match status" value="1"/>
</dbReference>
<evidence type="ECO:0000256" key="3">
    <source>
        <dbReference type="ARBA" id="ARBA00022475"/>
    </source>
</evidence>
<dbReference type="InterPro" id="IPR050895">
    <property type="entry name" value="XK-related_scramblase"/>
</dbReference>
<dbReference type="Proteomes" id="UP001652741">
    <property type="component" value="Chromosome ssa19"/>
</dbReference>
<evidence type="ECO:0000313" key="8">
    <source>
        <dbReference type="Proteomes" id="UP001652741"/>
    </source>
</evidence>
<keyword evidence="6 7" id="KW-0472">Membrane</keyword>
<gene>
    <name evidence="9 10 11" type="primary">xkr9</name>
</gene>
<dbReference type="GeneTree" id="ENSGT01140000282565"/>
<dbReference type="Pfam" id="PF09815">
    <property type="entry name" value="XK-related"/>
    <property type="match status" value="1"/>
</dbReference>
<dbReference type="OrthoDB" id="8190653at2759"/>
<feature type="transmembrane region" description="Helical" evidence="7">
    <location>
        <begin position="215"/>
        <end position="238"/>
    </location>
</feature>
<accession>A0A1S3NJG9</accession>